<comment type="caution">
    <text evidence="1">Lacks conserved residue(s) required for the propagation of feature annotation.</text>
</comment>
<feature type="chain" id="PRO_5036987060" evidence="2">
    <location>
        <begin position="21"/>
        <end position="89"/>
    </location>
</feature>
<proteinExistence type="predicted"/>
<evidence type="ECO:0000256" key="1">
    <source>
        <dbReference type="PROSITE-ProRule" id="PRU01005"/>
    </source>
</evidence>
<name>A0A914DVR6_9BILA</name>
<feature type="domain" description="ShKT" evidence="3">
    <location>
        <begin position="52"/>
        <end position="89"/>
    </location>
</feature>
<dbReference type="PANTHER" id="PTHR21724:SF109">
    <property type="entry name" value="SHKT DOMAIN-CONTAINING PROTEIN"/>
    <property type="match status" value="1"/>
</dbReference>
<protein>
    <submittedName>
        <fullName evidence="5">ShKT domain-containing protein</fullName>
    </submittedName>
</protein>
<evidence type="ECO:0000256" key="2">
    <source>
        <dbReference type="SAM" id="SignalP"/>
    </source>
</evidence>
<dbReference type="PANTHER" id="PTHR21724">
    <property type="entry name" value="SHKT DOMAIN-CONTAINING PROTEIN"/>
    <property type="match status" value="1"/>
</dbReference>
<dbReference type="SMART" id="SM00254">
    <property type="entry name" value="ShKT"/>
    <property type="match status" value="1"/>
</dbReference>
<organism evidence="4 5">
    <name type="scientific">Acrobeloides nanus</name>
    <dbReference type="NCBI Taxonomy" id="290746"/>
    <lineage>
        <taxon>Eukaryota</taxon>
        <taxon>Metazoa</taxon>
        <taxon>Ecdysozoa</taxon>
        <taxon>Nematoda</taxon>
        <taxon>Chromadorea</taxon>
        <taxon>Rhabditida</taxon>
        <taxon>Tylenchina</taxon>
        <taxon>Cephalobomorpha</taxon>
        <taxon>Cephaloboidea</taxon>
        <taxon>Cephalobidae</taxon>
        <taxon>Acrobeloides</taxon>
    </lineage>
</organism>
<dbReference type="PROSITE" id="PS51257">
    <property type="entry name" value="PROKAR_LIPOPROTEIN"/>
    <property type="match status" value="1"/>
</dbReference>
<evidence type="ECO:0000313" key="4">
    <source>
        <dbReference type="Proteomes" id="UP000887540"/>
    </source>
</evidence>
<keyword evidence="4" id="KW-1185">Reference proteome</keyword>
<dbReference type="Gene3D" id="1.10.10.1940">
    <property type="match status" value="1"/>
</dbReference>
<reference evidence="5" key="1">
    <citation type="submission" date="2022-11" db="UniProtKB">
        <authorList>
            <consortium name="WormBaseParasite"/>
        </authorList>
    </citation>
    <scope>IDENTIFICATION</scope>
</reference>
<evidence type="ECO:0000313" key="5">
    <source>
        <dbReference type="WBParaSite" id="ACRNAN_scaffold4179.g31888.t1"/>
    </source>
</evidence>
<dbReference type="InterPro" id="IPR003582">
    <property type="entry name" value="ShKT_dom"/>
</dbReference>
<feature type="signal peptide" evidence="2">
    <location>
        <begin position="1"/>
        <end position="20"/>
    </location>
</feature>
<dbReference type="Proteomes" id="UP000887540">
    <property type="component" value="Unplaced"/>
</dbReference>
<accession>A0A914DVR6</accession>
<dbReference type="Pfam" id="PF01549">
    <property type="entry name" value="ShK"/>
    <property type="match status" value="1"/>
</dbReference>
<dbReference type="PROSITE" id="PS51670">
    <property type="entry name" value="SHKT"/>
    <property type="match status" value="1"/>
</dbReference>
<dbReference type="WBParaSite" id="ACRNAN_scaffold4179.g31888.t1">
    <property type="protein sequence ID" value="ACRNAN_scaffold4179.g31888.t1"/>
    <property type="gene ID" value="ACRNAN_scaffold4179.g31888"/>
</dbReference>
<evidence type="ECO:0000259" key="3">
    <source>
        <dbReference type="PROSITE" id="PS51670"/>
    </source>
</evidence>
<dbReference type="AlphaFoldDB" id="A0A914DVR6"/>
<sequence length="89" mass="9294">MFKIALFVGIVAAMFNSNLGQVAVACLPGGVCPSPATCNQATQECFMPGSTCTDANASCATWVPNGFCSSTYYTAAQKKQYCAKSCKLC</sequence>
<keyword evidence="2" id="KW-0732">Signal</keyword>